<feature type="compositionally biased region" description="Basic and acidic residues" evidence="1">
    <location>
        <begin position="259"/>
        <end position="270"/>
    </location>
</feature>
<dbReference type="Proteomes" id="UP000887569">
    <property type="component" value="Unplaced"/>
</dbReference>
<feature type="compositionally biased region" description="Basic and acidic residues" evidence="1">
    <location>
        <begin position="319"/>
        <end position="333"/>
    </location>
</feature>
<keyword evidence="2" id="KW-0472">Membrane</keyword>
<keyword evidence="2" id="KW-1133">Transmembrane helix</keyword>
<feature type="transmembrane region" description="Helical" evidence="2">
    <location>
        <begin position="126"/>
        <end position="146"/>
    </location>
</feature>
<evidence type="ECO:0000313" key="4">
    <source>
        <dbReference type="WBParaSite" id="PgR010_g039_t02"/>
    </source>
</evidence>
<evidence type="ECO:0000256" key="2">
    <source>
        <dbReference type="SAM" id="Phobius"/>
    </source>
</evidence>
<feature type="transmembrane region" description="Helical" evidence="2">
    <location>
        <begin position="66"/>
        <end position="86"/>
    </location>
</feature>
<protein>
    <submittedName>
        <fullName evidence="4">MARVEL domain-containing protein</fullName>
    </submittedName>
</protein>
<keyword evidence="3" id="KW-1185">Reference proteome</keyword>
<accession>A0A915AKQ7</accession>
<dbReference type="WBParaSite" id="PgR010_g039_t02">
    <property type="protein sequence ID" value="PgR010_g039_t02"/>
    <property type="gene ID" value="PgR010_g039"/>
</dbReference>
<proteinExistence type="predicted"/>
<feature type="transmembrane region" description="Helical" evidence="2">
    <location>
        <begin position="93"/>
        <end position="114"/>
    </location>
</feature>
<feature type="compositionally biased region" description="Polar residues" evidence="1">
    <location>
        <begin position="271"/>
        <end position="290"/>
    </location>
</feature>
<organism evidence="3 4">
    <name type="scientific">Parascaris univalens</name>
    <name type="common">Nematode worm</name>
    <dbReference type="NCBI Taxonomy" id="6257"/>
    <lineage>
        <taxon>Eukaryota</taxon>
        <taxon>Metazoa</taxon>
        <taxon>Ecdysozoa</taxon>
        <taxon>Nematoda</taxon>
        <taxon>Chromadorea</taxon>
        <taxon>Rhabditida</taxon>
        <taxon>Spirurina</taxon>
        <taxon>Ascaridomorpha</taxon>
        <taxon>Ascaridoidea</taxon>
        <taxon>Ascarididae</taxon>
        <taxon>Parascaris</taxon>
    </lineage>
</organism>
<feature type="compositionally biased region" description="Polar residues" evidence="1">
    <location>
        <begin position="218"/>
        <end position="232"/>
    </location>
</feature>
<feature type="region of interest" description="Disordered" evidence="1">
    <location>
        <begin position="177"/>
        <end position="290"/>
    </location>
</feature>
<feature type="region of interest" description="Disordered" evidence="1">
    <location>
        <begin position="386"/>
        <end position="407"/>
    </location>
</feature>
<keyword evidence="2" id="KW-0812">Transmembrane</keyword>
<dbReference type="AlphaFoldDB" id="A0A915AKQ7"/>
<reference evidence="4" key="1">
    <citation type="submission" date="2022-11" db="UniProtKB">
        <authorList>
            <consortium name="WormBaseParasite"/>
        </authorList>
    </citation>
    <scope>IDENTIFICATION</scope>
</reference>
<feature type="transmembrane region" description="Helical" evidence="2">
    <location>
        <begin position="34"/>
        <end position="54"/>
    </location>
</feature>
<feature type="compositionally biased region" description="Basic and acidic residues" evidence="1">
    <location>
        <begin position="177"/>
        <end position="196"/>
    </location>
</feature>
<feature type="region of interest" description="Disordered" evidence="1">
    <location>
        <begin position="319"/>
        <end position="343"/>
    </location>
</feature>
<name>A0A915AKQ7_PARUN</name>
<evidence type="ECO:0000256" key="1">
    <source>
        <dbReference type="SAM" id="MobiDB-lite"/>
    </source>
</evidence>
<sequence>MRPLALLSRISSYSMDGFDDVESNGPRRLISTSIFLLVVSLHFILAIFLLILLLVGHSVGFPSPSFITLLLLESLIAFVGLCALSYNSLRLRLAYILLNVLTSISAISWAFYLFIISNDHESYKAFILIFLFILQFGMAGVAAFLGHKPLPNFCRRSQILIMLSSLPSESQVQVIKRNADDRIHESKSSDAKEVRKVKNGRKISSKNSTRKTSPIAASETSLNNRSTRNHSSTGRKSRKMMREVDSNESVYGNAPQDASKQHLPADRTRSASDSTLNNATKHNTQGDGSTHSFLSLASSLSMIPTGIVRFISAKENVTHKKNETKTSHEKAKETPPITTESRATAGNELSFDEIRSMISTNHSTASENKHDDGRFTSVVKSKSEHDIPSSFYAPPMPHLTSFPSESHRRSRFRVKTLLMRRKQRRASKMRSFSPLEKNIFEDRFDINQSKEIPLHK</sequence>
<evidence type="ECO:0000313" key="3">
    <source>
        <dbReference type="Proteomes" id="UP000887569"/>
    </source>
</evidence>